<feature type="transmembrane region" description="Helical" evidence="7">
    <location>
        <begin position="56"/>
        <end position="78"/>
    </location>
</feature>
<dbReference type="Proteomes" id="UP001485043">
    <property type="component" value="Unassembled WGS sequence"/>
</dbReference>
<dbReference type="AlphaFoldDB" id="A0AAW1T292"/>
<dbReference type="InterPro" id="IPR006593">
    <property type="entry name" value="Cyt_b561/ferric_Rdtase_TM"/>
</dbReference>
<evidence type="ECO:0000256" key="6">
    <source>
        <dbReference type="ARBA" id="ARBA00023136"/>
    </source>
</evidence>
<organism evidence="9 10">
    <name type="scientific">Apatococcus fuscideae</name>
    <dbReference type="NCBI Taxonomy" id="2026836"/>
    <lineage>
        <taxon>Eukaryota</taxon>
        <taxon>Viridiplantae</taxon>
        <taxon>Chlorophyta</taxon>
        <taxon>core chlorophytes</taxon>
        <taxon>Trebouxiophyceae</taxon>
        <taxon>Chlorellales</taxon>
        <taxon>Chlorellaceae</taxon>
        <taxon>Apatococcus</taxon>
    </lineage>
</organism>
<accession>A0AAW1T292</accession>
<keyword evidence="5 7" id="KW-1133">Transmembrane helix</keyword>
<feature type="domain" description="Cytochrome b561" evidence="8">
    <location>
        <begin position="1"/>
        <end position="118"/>
    </location>
</feature>
<keyword evidence="4" id="KW-0249">Electron transport</keyword>
<evidence type="ECO:0000256" key="7">
    <source>
        <dbReference type="SAM" id="Phobius"/>
    </source>
</evidence>
<name>A0AAW1T292_9CHLO</name>
<keyword evidence="10" id="KW-1185">Reference proteome</keyword>
<proteinExistence type="predicted"/>
<gene>
    <name evidence="9" type="ORF">WJX84_005505</name>
</gene>
<evidence type="ECO:0000256" key="2">
    <source>
        <dbReference type="ARBA" id="ARBA00022448"/>
    </source>
</evidence>
<comment type="subcellular location">
    <subcellularLocation>
        <location evidence="1">Membrane</location>
    </subcellularLocation>
</comment>
<evidence type="ECO:0000256" key="3">
    <source>
        <dbReference type="ARBA" id="ARBA00022692"/>
    </source>
</evidence>
<keyword evidence="2" id="KW-0813">Transport</keyword>
<dbReference type="Gene3D" id="1.20.120.1770">
    <property type="match status" value="1"/>
</dbReference>
<evidence type="ECO:0000256" key="5">
    <source>
        <dbReference type="ARBA" id="ARBA00022989"/>
    </source>
</evidence>
<keyword evidence="6 7" id="KW-0472">Membrane</keyword>
<sequence>MVIAAFVLAVTRFGAPPRHHYSIGVAAFALMLSQPLTSIPRLCLHHGQVLRNPFFAWLHWTIGRGAVVFGWVNIFFGFGEFRRNFGLGSWPQVAFGLYLGVLVLVCLVLESRLWHQSASRQRQREDDLSRRIAALSAISTRGISGRKSKHLDSDEDDDLLVGAQPQQSLLFGPEAEPVSSLCSLRC</sequence>
<dbReference type="PROSITE" id="PS50939">
    <property type="entry name" value="CYTOCHROME_B561"/>
    <property type="match status" value="1"/>
</dbReference>
<dbReference type="GO" id="GO:0016020">
    <property type="term" value="C:membrane"/>
    <property type="evidence" value="ECO:0007669"/>
    <property type="project" value="UniProtKB-SubCell"/>
</dbReference>
<dbReference type="EMBL" id="JALJOV010000530">
    <property type="protein sequence ID" value="KAK9862998.1"/>
    <property type="molecule type" value="Genomic_DNA"/>
</dbReference>
<feature type="transmembrane region" description="Helical" evidence="7">
    <location>
        <begin position="24"/>
        <end position="44"/>
    </location>
</feature>
<comment type="caution">
    <text evidence="9">The sequence shown here is derived from an EMBL/GenBank/DDBJ whole genome shotgun (WGS) entry which is preliminary data.</text>
</comment>
<protein>
    <recommendedName>
        <fullName evidence="8">Cytochrome b561 domain-containing protein</fullName>
    </recommendedName>
</protein>
<evidence type="ECO:0000256" key="1">
    <source>
        <dbReference type="ARBA" id="ARBA00004370"/>
    </source>
</evidence>
<evidence type="ECO:0000313" key="10">
    <source>
        <dbReference type="Proteomes" id="UP001485043"/>
    </source>
</evidence>
<reference evidence="9 10" key="1">
    <citation type="journal article" date="2024" name="Nat. Commun.">
        <title>Phylogenomics reveals the evolutionary origins of lichenization in chlorophyte algae.</title>
        <authorList>
            <person name="Puginier C."/>
            <person name="Libourel C."/>
            <person name="Otte J."/>
            <person name="Skaloud P."/>
            <person name="Haon M."/>
            <person name="Grisel S."/>
            <person name="Petersen M."/>
            <person name="Berrin J.G."/>
            <person name="Delaux P.M."/>
            <person name="Dal Grande F."/>
            <person name="Keller J."/>
        </authorList>
    </citation>
    <scope>NUCLEOTIDE SEQUENCE [LARGE SCALE GENOMIC DNA]</scope>
    <source>
        <strain evidence="9 10">SAG 2523</strain>
    </source>
</reference>
<keyword evidence="3 7" id="KW-0812">Transmembrane</keyword>
<evidence type="ECO:0000313" key="9">
    <source>
        <dbReference type="EMBL" id="KAK9862998.1"/>
    </source>
</evidence>
<feature type="transmembrane region" description="Helical" evidence="7">
    <location>
        <begin position="90"/>
        <end position="114"/>
    </location>
</feature>
<evidence type="ECO:0000256" key="4">
    <source>
        <dbReference type="ARBA" id="ARBA00022982"/>
    </source>
</evidence>
<evidence type="ECO:0000259" key="8">
    <source>
        <dbReference type="PROSITE" id="PS50939"/>
    </source>
</evidence>